<dbReference type="GO" id="GO:0034256">
    <property type="term" value="F:chlorophyll(ide) b reductase activity"/>
    <property type="evidence" value="ECO:0007669"/>
    <property type="project" value="TreeGrafter"/>
</dbReference>
<evidence type="ECO:0000313" key="1">
    <source>
        <dbReference type="EMBL" id="SVB49680.1"/>
    </source>
</evidence>
<dbReference type="Pfam" id="PF00106">
    <property type="entry name" value="adh_short"/>
    <property type="match status" value="1"/>
</dbReference>
<dbReference type="CDD" id="cd05233">
    <property type="entry name" value="SDR_c"/>
    <property type="match status" value="1"/>
</dbReference>
<dbReference type="AlphaFoldDB" id="A0A382EG80"/>
<dbReference type="SUPFAM" id="SSF51735">
    <property type="entry name" value="NAD(P)-binding Rossmann-fold domains"/>
    <property type="match status" value="1"/>
</dbReference>
<dbReference type="PANTHER" id="PTHR24314">
    <property type="entry name" value="NON-SPECIFIC LIPID TRANSFER PROTEIN-RELATED"/>
    <property type="match status" value="1"/>
</dbReference>
<proteinExistence type="predicted"/>
<gene>
    <name evidence="1" type="ORF">METZ01_LOCUS202534</name>
</gene>
<dbReference type="EMBL" id="UINC01044347">
    <property type="protein sequence ID" value="SVB49680.1"/>
    <property type="molecule type" value="Genomic_DNA"/>
</dbReference>
<dbReference type="InterPro" id="IPR052625">
    <property type="entry name" value="Chl_b_Red"/>
</dbReference>
<dbReference type="GO" id="GO:0010304">
    <property type="term" value="P:PSII associated light-harvesting complex II catabolic process"/>
    <property type="evidence" value="ECO:0007669"/>
    <property type="project" value="TreeGrafter"/>
</dbReference>
<dbReference type="Gene3D" id="3.40.50.720">
    <property type="entry name" value="NAD(P)-binding Rossmann-like Domain"/>
    <property type="match status" value="1"/>
</dbReference>
<dbReference type="InterPro" id="IPR002347">
    <property type="entry name" value="SDR_fam"/>
</dbReference>
<reference evidence="1" key="1">
    <citation type="submission" date="2018-05" db="EMBL/GenBank/DDBJ databases">
        <authorList>
            <person name="Lanie J.A."/>
            <person name="Ng W.-L."/>
            <person name="Kazmierczak K.M."/>
            <person name="Andrzejewski T.M."/>
            <person name="Davidsen T.M."/>
            <person name="Wayne K.J."/>
            <person name="Tettelin H."/>
            <person name="Glass J.I."/>
            <person name="Rusch D."/>
            <person name="Podicherti R."/>
            <person name="Tsui H.-C.T."/>
            <person name="Winkler M.E."/>
        </authorList>
    </citation>
    <scope>NUCLEOTIDE SEQUENCE</scope>
</reference>
<name>A0A382EG80_9ZZZZ</name>
<dbReference type="InterPro" id="IPR036291">
    <property type="entry name" value="NAD(P)-bd_dom_sf"/>
</dbReference>
<dbReference type="GO" id="GO:0015996">
    <property type="term" value="P:chlorophyll catabolic process"/>
    <property type="evidence" value="ECO:0007669"/>
    <property type="project" value="TreeGrafter"/>
</dbReference>
<protein>
    <recommendedName>
        <fullName evidence="2">Chitin-binding protein</fullName>
    </recommendedName>
</protein>
<dbReference type="PANTHER" id="PTHR24314:SF21">
    <property type="entry name" value="CHLOROPHYLL(IDE) B REDUCTASE NYC1, CHLOROPLASTIC-RELATED"/>
    <property type="match status" value="1"/>
</dbReference>
<accession>A0A382EG80</accession>
<evidence type="ECO:0008006" key="2">
    <source>
        <dbReference type="Google" id="ProtNLM"/>
    </source>
</evidence>
<dbReference type="PRINTS" id="PR00080">
    <property type="entry name" value="SDRFAMILY"/>
</dbReference>
<sequence>MNIVITGSTKGIGLGMAREFLKRDHDVGISSRRPDAVDQVVAELQATAPDRRVVGCACDVTDYGQVETLWDKAIESLGSVDIWINNAGRDAAKVPFYMLPHKEIFDTVNTNMVGMMYCNHVAIQRMYKQGHGTIFNMEGFGSNGQLRSGVSVYGSTKYGLRYFTDSMALELKGSMVKMCYLSPGIVITDMLIPPPERRGRGWQEGKKILNLLADTVETVTPYLVEGILNVQKSGEAVRWLTPKRIRQRKLESLFKKRDVFTPLGL</sequence>
<organism evidence="1">
    <name type="scientific">marine metagenome</name>
    <dbReference type="NCBI Taxonomy" id="408172"/>
    <lineage>
        <taxon>unclassified sequences</taxon>
        <taxon>metagenomes</taxon>
        <taxon>ecological metagenomes</taxon>
    </lineage>
</organism>
<dbReference type="PRINTS" id="PR00081">
    <property type="entry name" value="GDHRDH"/>
</dbReference>